<keyword evidence="1" id="KW-0812">Transmembrane</keyword>
<evidence type="ECO:0000256" key="1">
    <source>
        <dbReference type="SAM" id="Phobius"/>
    </source>
</evidence>
<dbReference type="RefSeq" id="XP_070475159.1">
    <property type="nucleotide sequence ID" value="XM_070619058.1"/>
</dbReference>
<dbReference type="GeneID" id="139083337"/>
<dbReference type="RefSeq" id="XP_070475161.1">
    <property type="nucleotide sequence ID" value="XM_070619060.1"/>
</dbReference>
<sequence>MEPETPTLSSPCLDLHSSPVELHENTEFCEEGITYTAVKVQNSSNTQKRKITRISKSKGSPWCVAAGVFALLYLIFLALAAIMTAKVHCLEETLKELNISDTTTYCKLK</sequence>
<evidence type="ECO:0000313" key="7">
    <source>
        <dbReference type="RefSeq" id="XP_070475163.1"/>
    </source>
</evidence>
<accession>A0ABM4PD90</accession>
<dbReference type="Proteomes" id="UP001652662">
    <property type="component" value="Chromosome 5"/>
</dbReference>
<keyword evidence="1" id="KW-1133">Transmembrane helix</keyword>
<dbReference type="RefSeq" id="XP_070475160.1">
    <property type="nucleotide sequence ID" value="XM_070619059.1"/>
</dbReference>
<evidence type="ECO:0000313" key="6">
    <source>
        <dbReference type="RefSeq" id="XP_070475162.1"/>
    </source>
</evidence>
<organism evidence="2 6">
    <name type="scientific">Equus przewalskii</name>
    <name type="common">Przewalski's horse</name>
    <name type="synonym">Equus caballus przewalskii</name>
    <dbReference type="NCBI Taxonomy" id="9798"/>
    <lineage>
        <taxon>Eukaryota</taxon>
        <taxon>Metazoa</taxon>
        <taxon>Chordata</taxon>
        <taxon>Craniata</taxon>
        <taxon>Vertebrata</taxon>
        <taxon>Euteleostomi</taxon>
        <taxon>Mammalia</taxon>
        <taxon>Eutheria</taxon>
        <taxon>Laurasiatheria</taxon>
        <taxon>Perissodactyla</taxon>
        <taxon>Equidae</taxon>
        <taxon>Equus</taxon>
    </lineage>
</organism>
<evidence type="ECO:0000313" key="5">
    <source>
        <dbReference type="RefSeq" id="XP_070475161.1"/>
    </source>
</evidence>
<dbReference type="RefSeq" id="XP_070475162.1">
    <property type="nucleotide sequence ID" value="XM_070619061.1"/>
</dbReference>
<evidence type="ECO:0000313" key="4">
    <source>
        <dbReference type="RefSeq" id="XP_070475160.1"/>
    </source>
</evidence>
<dbReference type="RefSeq" id="XP_070475163.1">
    <property type="nucleotide sequence ID" value="XM_070619062.1"/>
</dbReference>
<protein>
    <submittedName>
        <fullName evidence="3 4">Uncharacterized protein</fullName>
    </submittedName>
</protein>
<feature type="transmembrane region" description="Helical" evidence="1">
    <location>
        <begin position="59"/>
        <end position="83"/>
    </location>
</feature>
<gene>
    <name evidence="3 4 5 6 7" type="primary">LOC139083337</name>
</gene>
<evidence type="ECO:0000313" key="3">
    <source>
        <dbReference type="RefSeq" id="XP_070475159.1"/>
    </source>
</evidence>
<evidence type="ECO:0000313" key="2">
    <source>
        <dbReference type="Proteomes" id="UP001652662"/>
    </source>
</evidence>
<keyword evidence="1" id="KW-0472">Membrane</keyword>
<keyword evidence="2" id="KW-1185">Reference proteome</keyword>
<name>A0ABM4PD90_EQUPR</name>
<reference evidence="3 4" key="1">
    <citation type="submission" date="2025-05" db="UniProtKB">
        <authorList>
            <consortium name="RefSeq"/>
        </authorList>
    </citation>
    <scope>IDENTIFICATION</scope>
    <source>
        <tissue evidence="3 4">Blood</tissue>
    </source>
</reference>
<proteinExistence type="predicted"/>